<comment type="caution">
    <text evidence="7">The sequence shown here is derived from an EMBL/GenBank/DDBJ whole genome shotgun (WGS) entry which is preliminary data.</text>
</comment>
<dbReference type="EC" id="3.1.-.-" evidence="6"/>
<reference evidence="7 8" key="1">
    <citation type="submission" date="2020-07" db="EMBL/GenBank/DDBJ databases">
        <title>Novel species isolated from subtropical streams in China.</title>
        <authorList>
            <person name="Lu H."/>
        </authorList>
    </citation>
    <scope>NUCLEOTIDE SEQUENCE [LARGE SCALE GENOMIC DNA]</scope>
    <source>
        <strain evidence="7 8">LX47W</strain>
    </source>
</reference>
<dbReference type="NCBIfam" id="TIGR00632">
    <property type="entry name" value="vsr"/>
    <property type="match status" value="1"/>
</dbReference>
<dbReference type="Pfam" id="PF03852">
    <property type="entry name" value="Vsr"/>
    <property type="match status" value="1"/>
</dbReference>
<dbReference type="InterPro" id="IPR011335">
    <property type="entry name" value="Restrct_endonuc-II-like"/>
</dbReference>
<dbReference type="GO" id="GO:0004519">
    <property type="term" value="F:endonuclease activity"/>
    <property type="evidence" value="ECO:0007669"/>
    <property type="project" value="UniProtKB-KW"/>
</dbReference>
<keyword evidence="3 6" id="KW-0227">DNA damage</keyword>
<dbReference type="GO" id="GO:0006298">
    <property type="term" value="P:mismatch repair"/>
    <property type="evidence" value="ECO:0007669"/>
    <property type="project" value="UniProtKB-UniRule"/>
</dbReference>
<protein>
    <recommendedName>
        <fullName evidence="6">Very short patch repair endonuclease</fullName>
        <ecNumber evidence="6">3.1.-.-</ecNumber>
    </recommendedName>
</protein>
<keyword evidence="2 6" id="KW-0255">Endonuclease</keyword>
<organism evidence="7 8">
    <name type="scientific">Rugamonas apoptosis</name>
    <dbReference type="NCBI Taxonomy" id="2758570"/>
    <lineage>
        <taxon>Bacteria</taxon>
        <taxon>Pseudomonadati</taxon>
        <taxon>Pseudomonadota</taxon>
        <taxon>Betaproteobacteria</taxon>
        <taxon>Burkholderiales</taxon>
        <taxon>Oxalobacteraceae</taxon>
        <taxon>Telluria group</taxon>
        <taxon>Rugamonas</taxon>
    </lineage>
</organism>
<dbReference type="EMBL" id="JACEZU010000009">
    <property type="protein sequence ID" value="MBA5689148.1"/>
    <property type="molecule type" value="Genomic_DNA"/>
</dbReference>
<comment type="similarity">
    <text evidence="6">Belongs to the vsr family.</text>
</comment>
<dbReference type="InterPro" id="IPR004603">
    <property type="entry name" value="DNA_mismatch_endonuc_vsr"/>
</dbReference>
<sequence length="136" mass="15860">MVDTVSARRRSEIMGRVKGKDTALEMVVRRLVHGAGYRYRLHVANLPGRPDLVFPGRRKIIQVNGCFWHMHDNCPLSRMPKSRVDFWRTKLARNKQRDEENLAALTCEGWTVLTVWECEIRDVEGLLRRLEAFLEG</sequence>
<gene>
    <name evidence="7" type="primary">vsr</name>
    <name evidence="7" type="ORF">H3H39_19070</name>
</gene>
<evidence type="ECO:0000256" key="4">
    <source>
        <dbReference type="ARBA" id="ARBA00022801"/>
    </source>
</evidence>
<keyword evidence="5 6" id="KW-0234">DNA repair</keyword>
<dbReference type="Gene3D" id="3.40.960.10">
    <property type="entry name" value="VSR Endonuclease"/>
    <property type="match status" value="1"/>
</dbReference>
<dbReference type="SUPFAM" id="SSF52980">
    <property type="entry name" value="Restriction endonuclease-like"/>
    <property type="match status" value="1"/>
</dbReference>
<dbReference type="Proteomes" id="UP000573499">
    <property type="component" value="Unassembled WGS sequence"/>
</dbReference>
<comment type="function">
    <text evidence="6">May nick specific sequences that contain T:G mispairs resulting from m5C-deamination.</text>
</comment>
<evidence type="ECO:0000313" key="8">
    <source>
        <dbReference type="Proteomes" id="UP000573499"/>
    </source>
</evidence>
<evidence type="ECO:0000256" key="5">
    <source>
        <dbReference type="ARBA" id="ARBA00023204"/>
    </source>
</evidence>
<dbReference type="AlphaFoldDB" id="A0A7W2ILY6"/>
<evidence type="ECO:0000256" key="1">
    <source>
        <dbReference type="ARBA" id="ARBA00022722"/>
    </source>
</evidence>
<accession>A0A7W2ILY6</accession>
<dbReference type="GO" id="GO:0016787">
    <property type="term" value="F:hydrolase activity"/>
    <property type="evidence" value="ECO:0007669"/>
    <property type="project" value="UniProtKB-KW"/>
</dbReference>
<name>A0A7W2ILY6_9BURK</name>
<evidence type="ECO:0000256" key="3">
    <source>
        <dbReference type="ARBA" id="ARBA00022763"/>
    </source>
</evidence>
<keyword evidence="1 6" id="KW-0540">Nuclease</keyword>
<evidence type="ECO:0000256" key="6">
    <source>
        <dbReference type="PIRNR" id="PIRNR018267"/>
    </source>
</evidence>
<evidence type="ECO:0000313" key="7">
    <source>
        <dbReference type="EMBL" id="MBA5689148.1"/>
    </source>
</evidence>
<proteinExistence type="inferred from homology"/>
<dbReference type="CDD" id="cd00221">
    <property type="entry name" value="Vsr"/>
    <property type="match status" value="1"/>
</dbReference>
<evidence type="ECO:0000256" key="2">
    <source>
        <dbReference type="ARBA" id="ARBA00022759"/>
    </source>
</evidence>
<dbReference type="PIRSF" id="PIRSF018267">
    <property type="entry name" value="VSR_endonuc"/>
    <property type="match status" value="1"/>
</dbReference>
<keyword evidence="4 6" id="KW-0378">Hydrolase</keyword>
<keyword evidence="8" id="KW-1185">Reference proteome</keyword>